<evidence type="ECO:0000313" key="10">
    <source>
        <dbReference type="EMBL" id="QIL02080.1"/>
    </source>
</evidence>
<protein>
    <recommendedName>
        <fullName evidence="9">Fe2OG dioxygenase domain-containing protein</fullName>
    </recommendedName>
</protein>
<dbReference type="InterPro" id="IPR045054">
    <property type="entry name" value="P4HA-like"/>
</dbReference>
<evidence type="ECO:0000256" key="4">
    <source>
        <dbReference type="ARBA" id="ARBA00022896"/>
    </source>
</evidence>
<evidence type="ECO:0000313" key="11">
    <source>
        <dbReference type="Proteomes" id="UP000502502"/>
    </source>
</evidence>
<dbReference type="AlphaFoldDB" id="A0A6G7ZMD8"/>
<dbReference type="InterPro" id="IPR005123">
    <property type="entry name" value="Oxoglu/Fe-dep_dioxygenase_dom"/>
</dbReference>
<organism evidence="10 11">
    <name type="scientific">Sphingomonas sinipercae</name>
    <dbReference type="NCBI Taxonomy" id="2714944"/>
    <lineage>
        <taxon>Bacteria</taxon>
        <taxon>Pseudomonadati</taxon>
        <taxon>Pseudomonadota</taxon>
        <taxon>Alphaproteobacteria</taxon>
        <taxon>Sphingomonadales</taxon>
        <taxon>Sphingomonadaceae</taxon>
        <taxon>Sphingomonas</taxon>
    </lineage>
</organism>
<keyword evidence="4" id="KW-0847">Vitamin C</keyword>
<dbReference type="KEGG" id="ssin:G7078_04275"/>
<keyword evidence="6" id="KW-0560">Oxidoreductase</keyword>
<reference evidence="10 11" key="1">
    <citation type="submission" date="2020-03" db="EMBL/GenBank/DDBJ databases">
        <title>Sphingomonas sp. nov., isolated from fish.</title>
        <authorList>
            <person name="Hyun D.-W."/>
            <person name="Bae J.-W."/>
        </authorList>
    </citation>
    <scope>NUCLEOTIDE SEQUENCE [LARGE SCALE GENOMIC DNA]</scope>
    <source>
        <strain evidence="10 11">HDW15C</strain>
    </source>
</reference>
<dbReference type="GO" id="GO:0004656">
    <property type="term" value="F:procollagen-proline 4-dioxygenase activity"/>
    <property type="evidence" value="ECO:0007669"/>
    <property type="project" value="TreeGrafter"/>
</dbReference>
<keyword evidence="5" id="KW-0223">Dioxygenase</keyword>
<dbReference type="InterPro" id="IPR044862">
    <property type="entry name" value="Pro_4_hyd_alph_FE2OG_OXY"/>
</dbReference>
<evidence type="ECO:0000256" key="7">
    <source>
        <dbReference type="ARBA" id="ARBA00023004"/>
    </source>
</evidence>
<feature type="domain" description="Fe2OG dioxygenase" evidence="9">
    <location>
        <begin position="216"/>
        <end position="323"/>
    </location>
</feature>
<keyword evidence="8" id="KW-0325">Glycoprotein</keyword>
<dbReference type="Proteomes" id="UP000502502">
    <property type="component" value="Chromosome"/>
</dbReference>
<name>A0A6G7ZMD8_9SPHN</name>
<dbReference type="Gene3D" id="1.25.40.10">
    <property type="entry name" value="Tetratricopeptide repeat domain"/>
    <property type="match status" value="1"/>
</dbReference>
<dbReference type="InterPro" id="IPR011990">
    <property type="entry name" value="TPR-like_helical_dom_sf"/>
</dbReference>
<dbReference type="GO" id="GO:0005506">
    <property type="term" value="F:iron ion binding"/>
    <property type="evidence" value="ECO:0007669"/>
    <property type="project" value="InterPro"/>
</dbReference>
<accession>A0A6G7ZMD8</accession>
<evidence type="ECO:0000256" key="2">
    <source>
        <dbReference type="ARBA" id="ARBA00022723"/>
    </source>
</evidence>
<dbReference type="PANTHER" id="PTHR10869:SF246">
    <property type="entry name" value="TRANSMEMBRANE PROLYL 4-HYDROXYLASE"/>
    <property type="match status" value="1"/>
</dbReference>
<dbReference type="Gene3D" id="2.60.120.620">
    <property type="entry name" value="q2cbj1_9rhob like domain"/>
    <property type="match status" value="1"/>
</dbReference>
<dbReference type="SMART" id="SM00702">
    <property type="entry name" value="P4Hc"/>
    <property type="match status" value="1"/>
</dbReference>
<keyword evidence="3" id="KW-0256">Endoplasmic reticulum</keyword>
<keyword evidence="7" id="KW-0408">Iron</keyword>
<evidence type="ECO:0000256" key="6">
    <source>
        <dbReference type="ARBA" id="ARBA00023002"/>
    </source>
</evidence>
<dbReference type="SUPFAM" id="SSF81901">
    <property type="entry name" value="HCP-like"/>
    <property type="match status" value="1"/>
</dbReference>
<keyword evidence="2" id="KW-0479">Metal-binding</keyword>
<evidence type="ECO:0000256" key="1">
    <source>
        <dbReference type="ARBA" id="ARBA00001961"/>
    </source>
</evidence>
<dbReference type="Pfam" id="PF13640">
    <property type="entry name" value="2OG-FeII_Oxy_3"/>
    <property type="match status" value="1"/>
</dbReference>
<dbReference type="PANTHER" id="PTHR10869">
    <property type="entry name" value="PROLYL 4-HYDROXYLASE ALPHA SUBUNIT"/>
    <property type="match status" value="1"/>
</dbReference>
<proteinExistence type="predicted"/>
<dbReference type="InterPro" id="IPR006620">
    <property type="entry name" value="Pro_4_hyd_alph"/>
</dbReference>
<sequence length="330" mass="35700">MPPSQSLIQVQSLASAGRIAEAAAALVAAADRNDGDALFELALWRISGQIIRRDTAAARTLMGRAADAGHLEAKLYFAHFLANGTGGEPDWQRARQLLEGLRGQHPRADEQLDLLRGMSIGDDGEPATDAKLETLSEKPLVRRLADFLSADECAYLMRRAAPRLTPSVVIDRATGRSHPHPVRRSDGTFFGVTEEDLVVNAINRRIAAATGTKPVQAEPLQIIHYSKGGEFRPHVDTGAPGGNQRIVTAVVYLTDDYEGGETRFMKTGLSFRGRVGELLTWRNVTAAGQPDPQTEHAGMPVTAGTKQIASRWIWAKPPVFPPPTPAVPNL</sequence>
<evidence type="ECO:0000256" key="5">
    <source>
        <dbReference type="ARBA" id="ARBA00022964"/>
    </source>
</evidence>
<dbReference type="GO" id="GO:0031418">
    <property type="term" value="F:L-ascorbic acid binding"/>
    <property type="evidence" value="ECO:0007669"/>
    <property type="project" value="UniProtKB-KW"/>
</dbReference>
<keyword evidence="11" id="KW-1185">Reference proteome</keyword>
<dbReference type="PROSITE" id="PS51471">
    <property type="entry name" value="FE2OG_OXY"/>
    <property type="match status" value="1"/>
</dbReference>
<comment type="cofactor">
    <cofactor evidence="1">
        <name>L-ascorbate</name>
        <dbReference type="ChEBI" id="CHEBI:38290"/>
    </cofactor>
</comment>
<gene>
    <name evidence="10" type="ORF">G7078_04275</name>
</gene>
<dbReference type="EMBL" id="CP049871">
    <property type="protein sequence ID" value="QIL02080.1"/>
    <property type="molecule type" value="Genomic_DNA"/>
</dbReference>
<evidence type="ECO:0000256" key="8">
    <source>
        <dbReference type="ARBA" id="ARBA00023180"/>
    </source>
</evidence>
<evidence type="ECO:0000259" key="9">
    <source>
        <dbReference type="PROSITE" id="PS51471"/>
    </source>
</evidence>
<dbReference type="RefSeq" id="WP_166093340.1">
    <property type="nucleotide sequence ID" value="NZ_CP049871.1"/>
</dbReference>
<evidence type="ECO:0000256" key="3">
    <source>
        <dbReference type="ARBA" id="ARBA00022824"/>
    </source>
</evidence>